<dbReference type="Pfam" id="PF01614">
    <property type="entry name" value="IclR_C"/>
    <property type="match status" value="1"/>
</dbReference>
<dbReference type="SUPFAM" id="SSF55781">
    <property type="entry name" value="GAF domain-like"/>
    <property type="match status" value="1"/>
</dbReference>
<feature type="domain" description="HTH iclR-type" evidence="4">
    <location>
        <begin position="13"/>
        <end position="74"/>
    </location>
</feature>
<dbReference type="InterPro" id="IPR036390">
    <property type="entry name" value="WH_DNA-bd_sf"/>
</dbReference>
<evidence type="ECO:0000259" key="4">
    <source>
        <dbReference type="PROSITE" id="PS51077"/>
    </source>
</evidence>
<dbReference type="InterPro" id="IPR029016">
    <property type="entry name" value="GAF-like_dom_sf"/>
</dbReference>
<dbReference type="GO" id="GO:0045892">
    <property type="term" value="P:negative regulation of DNA-templated transcription"/>
    <property type="evidence" value="ECO:0007669"/>
    <property type="project" value="TreeGrafter"/>
</dbReference>
<gene>
    <name evidence="6" type="ORF">HUO07_15900</name>
</gene>
<dbReference type="InterPro" id="IPR036388">
    <property type="entry name" value="WH-like_DNA-bd_sf"/>
</dbReference>
<dbReference type="AlphaFoldDB" id="A0A7Y6REU5"/>
<evidence type="ECO:0000313" key="6">
    <source>
        <dbReference type="EMBL" id="NVF15649.1"/>
    </source>
</evidence>
<accession>A0A7Y6REU5</accession>
<dbReference type="PROSITE" id="PS51077">
    <property type="entry name" value="HTH_ICLR"/>
    <property type="match status" value="1"/>
</dbReference>
<evidence type="ECO:0000256" key="2">
    <source>
        <dbReference type="ARBA" id="ARBA00023125"/>
    </source>
</evidence>
<sequence>MATHSSKEIDYTVPALYRGLKILELFDSQHRILTTQDFADALEVTTSSIYRIVTTLTEMNYLEKVAKNTYQLGPQVISHGFSYLASRDIVDIVMPHLNALRNLVSMSCHLSVREGQDAVYIYRSFASQRLSVNVPVGTRIACHSCAMGRVLLTDLDEPELDALYQHVRLDGYPAPAPRTLPELKQAIANDRTTGWVIHRSDYATAIATGLKDYQGRIVAAINVSGPDALIDGDAYMTDLKQQLLATAERISFELGSIERRSKPA</sequence>
<dbReference type="SUPFAM" id="SSF46785">
    <property type="entry name" value="Winged helix' DNA-binding domain"/>
    <property type="match status" value="1"/>
</dbReference>
<keyword evidence="2" id="KW-0238">DNA-binding</keyword>
<dbReference type="Gene3D" id="1.10.10.10">
    <property type="entry name" value="Winged helix-like DNA-binding domain superfamily/Winged helix DNA-binding domain"/>
    <property type="match status" value="1"/>
</dbReference>
<organism evidence="6 7">
    <name type="scientific">Vreelandella maris</name>
    <dbReference type="NCBI Taxonomy" id="2729617"/>
    <lineage>
        <taxon>Bacteria</taxon>
        <taxon>Pseudomonadati</taxon>
        <taxon>Pseudomonadota</taxon>
        <taxon>Gammaproteobacteria</taxon>
        <taxon>Oceanospirillales</taxon>
        <taxon>Halomonadaceae</taxon>
        <taxon>Vreelandella</taxon>
    </lineage>
</organism>
<dbReference type="GO" id="GO:0003677">
    <property type="term" value="F:DNA binding"/>
    <property type="evidence" value="ECO:0007669"/>
    <property type="project" value="UniProtKB-KW"/>
</dbReference>
<dbReference type="PROSITE" id="PS51078">
    <property type="entry name" value="ICLR_ED"/>
    <property type="match status" value="1"/>
</dbReference>
<evidence type="ECO:0000259" key="5">
    <source>
        <dbReference type="PROSITE" id="PS51078"/>
    </source>
</evidence>
<dbReference type="EMBL" id="JABWCV010000020">
    <property type="protein sequence ID" value="NVF15649.1"/>
    <property type="molecule type" value="Genomic_DNA"/>
</dbReference>
<comment type="caution">
    <text evidence="6">The sequence shown here is derived from an EMBL/GenBank/DDBJ whole genome shotgun (WGS) entry which is preliminary data.</text>
</comment>
<dbReference type="Proteomes" id="UP000589984">
    <property type="component" value="Unassembled WGS sequence"/>
</dbReference>
<evidence type="ECO:0000256" key="1">
    <source>
        <dbReference type="ARBA" id="ARBA00023015"/>
    </source>
</evidence>
<reference evidence="6 7" key="1">
    <citation type="submission" date="2020-06" db="EMBL/GenBank/DDBJ databases">
        <title>Halomonas sp. QX-1 draft genome sequence.</title>
        <authorList>
            <person name="Qiu X."/>
        </authorList>
    </citation>
    <scope>NUCLEOTIDE SEQUENCE [LARGE SCALE GENOMIC DNA]</scope>
    <source>
        <strain evidence="6 7">QX-1</strain>
    </source>
</reference>
<protein>
    <submittedName>
        <fullName evidence="6">IclR family transcriptional regulator</fullName>
    </submittedName>
</protein>
<keyword evidence="3" id="KW-0804">Transcription</keyword>
<dbReference type="Pfam" id="PF09339">
    <property type="entry name" value="HTH_IclR"/>
    <property type="match status" value="1"/>
</dbReference>
<keyword evidence="1" id="KW-0805">Transcription regulation</keyword>
<feature type="domain" description="IclR-ED" evidence="5">
    <location>
        <begin position="75"/>
        <end position="256"/>
    </location>
</feature>
<evidence type="ECO:0000313" key="7">
    <source>
        <dbReference type="Proteomes" id="UP000589984"/>
    </source>
</evidence>
<dbReference type="Gene3D" id="3.30.450.40">
    <property type="match status" value="1"/>
</dbReference>
<dbReference type="InterPro" id="IPR014757">
    <property type="entry name" value="Tscrpt_reg_IclR_C"/>
</dbReference>
<dbReference type="PANTHER" id="PTHR30136">
    <property type="entry name" value="HELIX-TURN-HELIX TRANSCRIPTIONAL REGULATOR, ICLR FAMILY"/>
    <property type="match status" value="1"/>
</dbReference>
<name>A0A7Y6REU5_9GAMM</name>
<dbReference type="InterPro" id="IPR005471">
    <property type="entry name" value="Tscrpt_reg_IclR_N"/>
</dbReference>
<dbReference type="InterPro" id="IPR050707">
    <property type="entry name" value="HTH_MetabolicPath_Reg"/>
</dbReference>
<dbReference type="GO" id="GO:0003700">
    <property type="term" value="F:DNA-binding transcription factor activity"/>
    <property type="evidence" value="ECO:0007669"/>
    <property type="project" value="TreeGrafter"/>
</dbReference>
<keyword evidence="7" id="KW-1185">Reference proteome</keyword>
<dbReference type="SMART" id="SM00346">
    <property type="entry name" value="HTH_ICLR"/>
    <property type="match status" value="1"/>
</dbReference>
<dbReference type="PANTHER" id="PTHR30136:SF34">
    <property type="entry name" value="TRANSCRIPTIONAL REGULATOR"/>
    <property type="match status" value="1"/>
</dbReference>
<evidence type="ECO:0000256" key="3">
    <source>
        <dbReference type="ARBA" id="ARBA00023163"/>
    </source>
</evidence>
<dbReference type="RefSeq" id="WP_176304371.1">
    <property type="nucleotide sequence ID" value="NZ_JABWCV010000020.1"/>
</dbReference>
<proteinExistence type="predicted"/>